<evidence type="ECO:0000256" key="2">
    <source>
        <dbReference type="ARBA" id="ARBA00006464"/>
    </source>
</evidence>
<reference evidence="11" key="1">
    <citation type="submission" date="2019-12" db="EMBL/GenBank/DDBJ databases">
        <title>Ruegeria JWLKs population differentiation of coral mucus and skeleton niches.</title>
        <authorList>
            <person name="Luo D."/>
        </authorList>
    </citation>
    <scope>NUCLEOTIDE SEQUENCE</scope>
    <source>
        <strain evidence="11">HKCCD6181</strain>
    </source>
</reference>
<dbReference type="Proteomes" id="UP000597886">
    <property type="component" value="Unassembled WGS sequence"/>
</dbReference>
<dbReference type="GO" id="GO:0000271">
    <property type="term" value="P:polysaccharide biosynthetic process"/>
    <property type="evidence" value="ECO:0007669"/>
    <property type="project" value="UniProtKB-KW"/>
</dbReference>
<protein>
    <submittedName>
        <fullName evidence="11">Sugar transferase</fullName>
    </submittedName>
</protein>
<evidence type="ECO:0000256" key="4">
    <source>
        <dbReference type="ARBA" id="ARBA00022679"/>
    </source>
</evidence>
<gene>
    <name evidence="11" type="ORF">GS634_21485</name>
</gene>
<evidence type="ECO:0000256" key="6">
    <source>
        <dbReference type="ARBA" id="ARBA00022989"/>
    </source>
</evidence>
<sequence>MVTSHSKEVANAGAGYSGISVVPAAVSYPGIYRSGGKRLFDIAFAVLAAPFVVPVVLLLAAFLACQGVTPFYRQERVGKNGKAFKMLKLRTMVHDAETVLQEHLAKNPEAQEEWDRDQKLRNDPRIIKFGTFLRKSSMDELPQFWNVFIGEMSVVGPRPMMVNQKELYPGKFYTAMRPGLSGPWQVSKRNQSTFAERAFHDTEYWKSMSFSTDVSIVFQTIFVVLRGTGC</sequence>
<proteinExistence type="inferred from homology"/>
<evidence type="ECO:0000313" key="12">
    <source>
        <dbReference type="Proteomes" id="UP000597886"/>
    </source>
</evidence>
<dbReference type="PANTHER" id="PTHR30576">
    <property type="entry name" value="COLANIC BIOSYNTHESIS UDP-GLUCOSE LIPID CARRIER TRANSFERASE"/>
    <property type="match status" value="1"/>
</dbReference>
<evidence type="ECO:0000256" key="5">
    <source>
        <dbReference type="ARBA" id="ARBA00022692"/>
    </source>
</evidence>
<dbReference type="Pfam" id="PF02397">
    <property type="entry name" value="Bac_transf"/>
    <property type="match status" value="1"/>
</dbReference>
<accession>A0AA91C0V0</accession>
<keyword evidence="5 9" id="KW-0812">Transmembrane</keyword>
<feature type="domain" description="Bacterial sugar transferase" evidence="10">
    <location>
        <begin position="37"/>
        <end position="225"/>
    </location>
</feature>
<name>A0AA91C0V0_9RHOB</name>
<dbReference type="GO" id="GO:0005886">
    <property type="term" value="C:plasma membrane"/>
    <property type="evidence" value="ECO:0007669"/>
    <property type="project" value="UniProtKB-SubCell"/>
</dbReference>
<comment type="similarity">
    <text evidence="2">Belongs to the bacterial sugar transferase family.</text>
</comment>
<keyword evidence="4 11" id="KW-0808">Transferase</keyword>
<keyword evidence="3" id="KW-1003">Cell membrane</keyword>
<evidence type="ECO:0000256" key="7">
    <source>
        <dbReference type="ARBA" id="ARBA00023136"/>
    </source>
</evidence>
<dbReference type="PANTHER" id="PTHR30576:SF4">
    <property type="entry name" value="UNDECAPRENYL-PHOSPHATE GALACTOSE PHOSPHOTRANSFERASE"/>
    <property type="match status" value="1"/>
</dbReference>
<comment type="caution">
    <text evidence="11">The sequence shown here is derived from an EMBL/GenBank/DDBJ whole genome shotgun (WGS) entry which is preliminary data.</text>
</comment>
<evidence type="ECO:0000256" key="1">
    <source>
        <dbReference type="ARBA" id="ARBA00004236"/>
    </source>
</evidence>
<evidence type="ECO:0000256" key="8">
    <source>
        <dbReference type="ARBA" id="ARBA00023169"/>
    </source>
</evidence>
<organism evidence="11 12">
    <name type="scientific">Ruegeria atlantica</name>
    <dbReference type="NCBI Taxonomy" id="81569"/>
    <lineage>
        <taxon>Bacteria</taxon>
        <taxon>Pseudomonadati</taxon>
        <taxon>Pseudomonadota</taxon>
        <taxon>Alphaproteobacteria</taxon>
        <taxon>Rhodobacterales</taxon>
        <taxon>Roseobacteraceae</taxon>
        <taxon>Ruegeria</taxon>
    </lineage>
</organism>
<keyword evidence="6 9" id="KW-1133">Transmembrane helix</keyword>
<evidence type="ECO:0000256" key="3">
    <source>
        <dbReference type="ARBA" id="ARBA00022475"/>
    </source>
</evidence>
<comment type="subcellular location">
    <subcellularLocation>
        <location evidence="1">Cell membrane</location>
    </subcellularLocation>
</comment>
<feature type="transmembrane region" description="Helical" evidence="9">
    <location>
        <begin position="42"/>
        <end position="64"/>
    </location>
</feature>
<evidence type="ECO:0000259" key="10">
    <source>
        <dbReference type="Pfam" id="PF02397"/>
    </source>
</evidence>
<dbReference type="EMBL" id="WVRA01000012">
    <property type="protein sequence ID" value="NOE20711.1"/>
    <property type="molecule type" value="Genomic_DNA"/>
</dbReference>
<dbReference type="AlphaFoldDB" id="A0AA91C0V0"/>
<keyword evidence="7 9" id="KW-0472">Membrane</keyword>
<dbReference type="InterPro" id="IPR003362">
    <property type="entry name" value="Bact_transf"/>
</dbReference>
<evidence type="ECO:0000256" key="9">
    <source>
        <dbReference type="SAM" id="Phobius"/>
    </source>
</evidence>
<dbReference type="GO" id="GO:0016780">
    <property type="term" value="F:phosphotransferase activity, for other substituted phosphate groups"/>
    <property type="evidence" value="ECO:0007669"/>
    <property type="project" value="TreeGrafter"/>
</dbReference>
<keyword evidence="8" id="KW-0270">Exopolysaccharide synthesis</keyword>
<evidence type="ECO:0000313" key="11">
    <source>
        <dbReference type="EMBL" id="NOE20711.1"/>
    </source>
</evidence>